<dbReference type="SUPFAM" id="SSF53474">
    <property type="entry name" value="alpha/beta-Hydrolases"/>
    <property type="match status" value="1"/>
</dbReference>
<sequence length="269" mass="29371">MVSKELPTVGTRTKLDLELKTFLSKNPELHLGGIGDFHEERSDHTKVFGFHSLPKGQQAPIQSVEFTAIRGPHGTIPLRIFYPKSGEGRKRAGDAGALIYFHGGGYTIGTVYAVEYRLALEWRFPTQLDEYVAVAEWLHGSGGKERGVSSEKVMGGGDSAGGNMTTAVSLRLRDEGKKPLVAQILLYPEARLPFDTPAASENNSELYLEYHYLPRGTPPTHKYVSPGIQSNDTLKNVPPAAVFTCGFDPLRDVGVEYGTKLKQAGNQVA</sequence>
<dbReference type="AlphaFoldDB" id="A0A1L7WJ96"/>
<dbReference type="InterPro" id="IPR050300">
    <property type="entry name" value="GDXG_lipolytic_enzyme"/>
</dbReference>
<feature type="domain" description="Alpha/beta hydrolase fold-3" evidence="3">
    <location>
        <begin position="110"/>
        <end position="268"/>
    </location>
</feature>
<keyword evidence="5" id="KW-1185">Reference proteome</keyword>
<dbReference type="InterPro" id="IPR029058">
    <property type="entry name" value="AB_hydrolase_fold"/>
</dbReference>
<evidence type="ECO:0000259" key="3">
    <source>
        <dbReference type="Pfam" id="PF07859"/>
    </source>
</evidence>
<keyword evidence="2" id="KW-0378">Hydrolase</keyword>
<dbReference type="EMBL" id="FJOG01000003">
    <property type="protein sequence ID" value="CZR52818.1"/>
    <property type="molecule type" value="Genomic_DNA"/>
</dbReference>
<name>A0A1L7WJ96_9HELO</name>
<dbReference type="GO" id="GO:0016787">
    <property type="term" value="F:hydrolase activity"/>
    <property type="evidence" value="ECO:0007669"/>
    <property type="project" value="UniProtKB-KW"/>
</dbReference>
<dbReference type="PANTHER" id="PTHR48081">
    <property type="entry name" value="AB HYDROLASE SUPERFAMILY PROTEIN C4A8.06C"/>
    <property type="match status" value="1"/>
</dbReference>
<gene>
    <name evidence="4" type="ORF">PAC_02695</name>
</gene>
<dbReference type="STRING" id="576137.A0A1L7WJ96"/>
<accession>A0A1L7WJ96</accession>
<evidence type="ECO:0000313" key="4">
    <source>
        <dbReference type="EMBL" id="CZR52818.1"/>
    </source>
</evidence>
<evidence type="ECO:0000256" key="1">
    <source>
        <dbReference type="ARBA" id="ARBA00010515"/>
    </source>
</evidence>
<dbReference type="Proteomes" id="UP000184330">
    <property type="component" value="Unassembled WGS sequence"/>
</dbReference>
<dbReference type="InterPro" id="IPR002168">
    <property type="entry name" value="Lipase_GDXG_HIS_AS"/>
</dbReference>
<dbReference type="PROSITE" id="PS01173">
    <property type="entry name" value="LIPASE_GDXG_HIS"/>
    <property type="match status" value="1"/>
</dbReference>
<comment type="similarity">
    <text evidence="1">Belongs to the 'GDXG' lipolytic enzyme family.</text>
</comment>
<dbReference type="PANTHER" id="PTHR48081:SF8">
    <property type="entry name" value="ALPHA_BETA HYDROLASE FOLD-3 DOMAIN-CONTAINING PROTEIN-RELATED"/>
    <property type="match status" value="1"/>
</dbReference>
<reference evidence="4 5" key="1">
    <citation type="submission" date="2016-03" db="EMBL/GenBank/DDBJ databases">
        <authorList>
            <person name="Ploux O."/>
        </authorList>
    </citation>
    <scope>NUCLEOTIDE SEQUENCE [LARGE SCALE GENOMIC DNA]</scope>
    <source>
        <strain evidence="4 5">UAMH 11012</strain>
    </source>
</reference>
<protein>
    <recommendedName>
        <fullName evidence="3">Alpha/beta hydrolase fold-3 domain-containing protein</fullName>
    </recommendedName>
</protein>
<evidence type="ECO:0000313" key="5">
    <source>
        <dbReference type="Proteomes" id="UP000184330"/>
    </source>
</evidence>
<dbReference type="Gene3D" id="3.40.50.1820">
    <property type="entry name" value="alpha/beta hydrolase"/>
    <property type="match status" value="1"/>
</dbReference>
<evidence type="ECO:0000256" key="2">
    <source>
        <dbReference type="ARBA" id="ARBA00022801"/>
    </source>
</evidence>
<organism evidence="4 5">
    <name type="scientific">Phialocephala subalpina</name>
    <dbReference type="NCBI Taxonomy" id="576137"/>
    <lineage>
        <taxon>Eukaryota</taxon>
        <taxon>Fungi</taxon>
        <taxon>Dikarya</taxon>
        <taxon>Ascomycota</taxon>
        <taxon>Pezizomycotina</taxon>
        <taxon>Leotiomycetes</taxon>
        <taxon>Helotiales</taxon>
        <taxon>Mollisiaceae</taxon>
        <taxon>Phialocephala</taxon>
        <taxon>Phialocephala fortinii species complex</taxon>
    </lineage>
</organism>
<dbReference type="InterPro" id="IPR013094">
    <property type="entry name" value="AB_hydrolase_3"/>
</dbReference>
<dbReference type="OrthoDB" id="408631at2759"/>
<proteinExistence type="inferred from homology"/>
<dbReference type="Pfam" id="PF07859">
    <property type="entry name" value="Abhydrolase_3"/>
    <property type="match status" value="1"/>
</dbReference>